<feature type="transmembrane region" description="Helical" evidence="1">
    <location>
        <begin position="12"/>
        <end position="41"/>
    </location>
</feature>
<feature type="transmembrane region" description="Helical" evidence="1">
    <location>
        <begin position="124"/>
        <end position="145"/>
    </location>
</feature>
<evidence type="ECO:0000313" key="3">
    <source>
        <dbReference type="Proteomes" id="UP000019487"/>
    </source>
</evidence>
<proteinExistence type="predicted"/>
<accession>W9C7I4</accession>
<evidence type="ECO:0000313" key="2">
    <source>
        <dbReference type="EMBL" id="ESZ91733.1"/>
    </source>
</evidence>
<reference evidence="2 3" key="1">
    <citation type="journal article" date="2014" name="Genome Announc.">
        <title>Draft genome sequence of Sclerotinia borealis, a psychrophilic plant pathogenic fungus.</title>
        <authorList>
            <person name="Mardanov A.V."/>
            <person name="Beletsky A.V."/>
            <person name="Kadnikov V.V."/>
            <person name="Ignatov A.N."/>
            <person name="Ravin N.V."/>
        </authorList>
    </citation>
    <scope>NUCLEOTIDE SEQUENCE [LARGE SCALE GENOMIC DNA]</scope>
    <source>
        <strain evidence="3">F-4157</strain>
    </source>
</reference>
<sequence length="291" mass="33122">MANQHPYAPWRRLILVPCWIIQILFPGFTFVVVALGIAMIIRNDFDDDGDYDGDGNVRTSLVIGWIHIIFSALCIIVTTTEIILMLRRKLKPLIFLIMNIFKSSCWTALLIISLVNTFGVSKKIMPRIAGLIVDIILLLAFYIPLAHGSIIYHRNLKAASYEPVNPKHTSYDSASEPFPDAFPPAYQSFTTIEATTDLEANDHTTGRPRRLSYNHTRDTRFESYKQTRRSFSDPNVVKSMMASPTQTSWSTRSRSSTLNLPTPMPMLMPIPQVVVHDHDELLELNRRAEMQ</sequence>
<evidence type="ECO:0000256" key="1">
    <source>
        <dbReference type="SAM" id="Phobius"/>
    </source>
</evidence>
<feature type="transmembrane region" description="Helical" evidence="1">
    <location>
        <begin position="93"/>
        <end position="118"/>
    </location>
</feature>
<dbReference type="OrthoDB" id="5211263at2759"/>
<dbReference type="AlphaFoldDB" id="W9C7I4"/>
<organism evidence="2 3">
    <name type="scientific">Sclerotinia borealis (strain F-4128)</name>
    <dbReference type="NCBI Taxonomy" id="1432307"/>
    <lineage>
        <taxon>Eukaryota</taxon>
        <taxon>Fungi</taxon>
        <taxon>Dikarya</taxon>
        <taxon>Ascomycota</taxon>
        <taxon>Pezizomycotina</taxon>
        <taxon>Leotiomycetes</taxon>
        <taxon>Helotiales</taxon>
        <taxon>Sclerotiniaceae</taxon>
        <taxon>Sclerotinia</taxon>
    </lineage>
</organism>
<protein>
    <submittedName>
        <fullName evidence="2">Uncharacterized protein</fullName>
    </submittedName>
</protein>
<keyword evidence="1" id="KW-0472">Membrane</keyword>
<dbReference type="Proteomes" id="UP000019487">
    <property type="component" value="Unassembled WGS sequence"/>
</dbReference>
<comment type="caution">
    <text evidence="2">The sequence shown here is derived from an EMBL/GenBank/DDBJ whole genome shotgun (WGS) entry which is preliminary data.</text>
</comment>
<keyword evidence="3" id="KW-1185">Reference proteome</keyword>
<dbReference type="HOGENOM" id="CLU_956976_0_0_1"/>
<keyword evidence="1" id="KW-0812">Transmembrane</keyword>
<name>W9C7I4_SCLBF</name>
<feature type="transmembrane region" description="Helical" evidence="1">
    <location>
        <begin position="61"/>
        <end position="86"/>
    </location>
</feature>
<gene>
    <name evidence="2" type="ORF">SBOR_7884</name>
</gene>
<dbReference type="EMBL" id="AYSA01000462">
    <property type="protein sequence ID" value="ESZ91733.1"/>
    <property type="molecule type" value="Genomic_DNA"/>
</dbReference>
<keyword evidence="1" id="KW-1133">Transmembrane helix</keyword>